<sequence length="219" mass="24182">MDGGAPQPLPNPDDYSAAATLIPFPRPLPLLRGPIKAGPTDDPSSGPYLLAFKNCSAWAAAYWNCRAQIIAQCESGARIGCSISASSKCKPPWWKVVLGLYSKQDFREREKCEEIEMEACFAAAKERCGGFAKQKCEPAFMNARIEASGLESKLVDWKDACKLISTVCFVDEKSYGIGFWGVDKSWGEFRQKNEVSSLRGKDLLGSDFVDIEEYLRKSS</sequence>
<dbReference type="EMBL" id="SDAM02001917">
    <property type="protein sequence ID" value="KAH6821735.1"/>
    <property type="molecule type" value="Genomic_DNA"/>
</dbReference>
<dbReference type="GO" id="GO:0009536">
    <property type="term" value="C:plastid"/>
    <property type="evidence" value="ECO:0007669"/>
    <property type="project" value="TreeGrafter"/>
</dbReference>
<keyword evidence="2" id="KW-1185">Reference proteome</keyword>
<dbReference type="AlphaFoldDB" id="A0AAD4IUE0"/>
<name>A0AAD4IUE0_PERFH</name>
<dbReference type="PANTHER" id="PTHR36773:SF1">
    <property type="entry name" value="EXPRESSED PROTEIN"/>
    <property type="match status" value="1"/>
</dbReference>
<reference evidence="1 2" key="1">
    <citation type="journal article" date="2021" name="Nat. Commun.">
        <title>Incipient diploidization of the medicinal plant Perilla within 10,000 years.</title>
        <authorList>
            <person name="Zhang Y."/>
            <person name="Shen Q."/>
            <person name="Leng L."/>
            <person name="Zhang D."/>
            <person name="Chen S."/>
            <person name="Shi Y."/>
            <person name="Ning Z."/>
            <person name="Chen S."/>
        </authorList>
    </citation>
    <scope>NUCLEOTIDE SEQUENCE [LARGE SCALE GENOMIC DNA]</scope>
    <source>
        <strain evidence="2">cv. PC099</strain>
    </source>
</reference>
<comment type="caution">
    <text evidence="1">The sequence shown here is derived from an EMBL/GenBank/DDBJ whole genome shotgun (WGS) entry which is preliminary data.</text>
</comment>
<proteinExistence type="predicted"/>
<organism evidence="1 2">
    <name type="scientific">Perilla frutescens var. hirtella</name>
    <name type="common">Perilla citriodora</name>
    <name type="synonym">Perilla setoyensis</name>
    <dbReference type="NCBI Taxonomy" id="608512"/>
    <lineage>
        <taxon>Eukaryota</taxon>
        <taxon>Viridiplantae</taxon>
        <taxon>Streptophyta</taxon>
        <taxon>Embryophyta</taxon>
        <taxon>Tracheophyta</taxon>
        <taxon>Spermatophyta</taxon>
        <taxon>Magnoliopsida</taxon>
        <taxon>eudicotyledons</taxon>
        <taxon>Gunneridae</taxon>
        <taxon>Pentapetalae</taxon>
        <taxon>asterids</taxon>
        <taxon>lamiids</taxon>
        <taxon>Lamiales</taxon>
        <taxon>Lamiaceae</taxon>
        <taxon>Nepetoideae</taxon>
        <taxon>Elsholtzieae</taxon>
        <taxon>Perilla</taxon>
    </lineage>
</organism>
<gene>
    <name evidence="1" type="ORF">C2S53_018367</name>
</gene>
<protein>
    <submittedName>
        <fullName evidence="1">Uncharacterized protein</fullName>
    </submittedName>
</protein>
<dbReference type="PANTHER" id="PTHR36773">
    <property type="entry name" value="EXPRESSED PROTEIN"/>
    <property type="match status" value="1"/>
</dbReference>
<accession>A0AAD4IUE0</accession>
<evidence type="ECO:0000313" key="2">
    <source>
        <dbReference type="Proteomes" id="UP001190926"/>
    </source>
</evidence>
<dbReference type="Proteomes" id="UP001190926">
    <property type="component" value="Unassembled WGS sequence"/>
</dbReference>
<evidence type="ECO:0000313" key="1">
    <source>
        <dbReference type="EMBL" id="KAH6821735.1"/>
    </source>
</evidence>